<evidence type="ECO:0000256" key="3">
    <source>
        <dbReference type="ARBA" id="ARBA00022801"/>
    </source>
</evidence>
<dbReference type="InterPro" id="IPR027417">
    <property type="entry name" value="P-loop_NTPase"/>
</dbReference>
<name>A0A3B1CQB4_9ZZZZ</name>
<dbReference type="GO" id="GO:0016818">
    <property type="term" value="F:hydrolase activity, acting on acid anhydrides, in phosphorus-containing anhydrides"/>
    <property type="evidence" value="ECO:0007669"/>
    <property type="project" value="InterPro"/>
</dbReference>
<evidence type="ECO:0000259" key="7">
    <source>
        <dbReference type="PROSITE" id="PS51193"/>
    </source>
</evidence>
<dbReference type="InterPro" id="IPR011545">
    <property type="entry name" value="DEAD/DEAH_box_helicase_dom"/>
</dbReference>
<feature type="domain" description="Helicase ATP-binding" evidence="7">
    <location>
        <begin position="12"/>
        <end position="299"/>
    </location>
</feature>
<dbReference type="InterPro" id="IPR006555">
    <property type="entry name" value="ATP-dep_Helicase_C"/>
</dbReference>
<gene>
    <name evidence="8" type="ORF">MNBD_NITROSPIRAE01-200</name>
</gene>
<protein>
    <recommendedName>
        <fullName evidence="5">DNA 5'-3' helicase</fullName>
        <ecNumber evidence="5">5.6.2.3</ecNumber>
    </recommendedName>
</protein>
<reference evidence="8" key="1">
    <citation type="submission" date="2018-06" db="EMBL/GenBank/DDBJ databases">
        <authorList>
            <person name="Zhirakovskaya E."/>
        </authorList>
    </citation>
    <scope>NUCLEOTIDE SEQUENCE</scope>
</reference>
<dbReference type="AlphaFoldDB" id="A0A3B1CQB4"/>
<dbReference type="InterPro" id="IPR014013">
    <property type="entry name" value="Helic_SF1/SF2_ATP-bd_DinG/Rad3"/>
</dbReference>
<organism evidence="8">
    <name type="scientific">hydrothermal vent metagenome</name>
    <dbReference type="NCBI Taxonomy" id="652676"/>
    <lineage>
        <taxon>unclassified sequences</taxon>
        <taxon>metagenomes</taxon>
        <taxon>ecological metagenomes</taxon>
    </lineage>
</organism>
<dbReference type="PANTHER" id="PTHR11472:SF34">
    <property type="entry name" value="REGULATOR OF TELOMERE ELONGATION HELICASE 1"/>
    <property type="match status" value="1"/>
</dbReference>
<dbReference type="PROSITE" id="PS51193">
    <property type="entry name" value="HELICASE_ATP_BIND_2"/>
    <property type="match status" value="1"/>
</dbReference>
<dbReference type="Pfam" id="PF00270">
    <property type="entry name" value="DEAD"/>
    <property type="match status" value="1"/>
</dbReference>
<keyword evidence="3" id="KW-0378">Hydrolase</keyword>
<dbReference type="GO" id="GO:0006281">
    <property type="term" value="P:DNA repair"/>
    <property type="evidence" value="ECO:0007669"/>
    <property type="project" value="TreeGrafter"/>
</dbReference>
<evidence type="ECO:0000256" key="1">
    <source>
        <dbReference type="ARBA" id="ARBA00001966"/>
    </source>
</evidence>
<dbReference type="InterPro" id="IPR045028">
    <property type="entry name" value="DinG/Rad3-like"/>
</dbReference>
<dbReference type="EMBL" id="UOGF01000086">
    <property type="protein sequence ID" value="VAX32299.1"/>
    <property type="molecule type" value="Genomic_DNA"/>
</dbReference>
<evidence type="ECO:0000256" key="4">
    <source>
        <dbReference type="ARBA" id="ARBA00022840"/>
    </source>
</evidence>
<dbReference type="Pfam" id="PF13307">
    <property type="entry name" value="Helicase_C_2"/>
    <property type="match status" value="1"/>
</dbReference>
<dbReference type="Gene3D" id="3.40.50.300">
    <property type="entry name" value="P-loop containing nucleotide triphosphate hydrolases"/>
    <property type="match status" value="2"/>
</dbReference>
<dbReference type="GO" id="GO:0003676">
    <property type="term" value="F:nucleic acid binding"/>
    <property type="evidence" value="ECO:0007669"/>
    <property type="project" value="InterPro"/>
</dbReference>
<dbReference type="PANTHER" id="PTHR11472">
    <property type="entry name" value="DNA REPAIR DEAD HELICASE RAD3/XP-D SUBFAMILY MEMBER"/>
    <property type="match status" value="1"/>
</dbReference>
<dbReference type="GO" id="GO:0043139">
    <property type="term" value="F:5'-3' DNA helicase activity"/>
    <property type="evidence" value="ECO:0007669"/>
    <property type="project" value="UniProtKB-EC"/>
</dbReference>
<evidence type="ECO:0000256" key="5">
    <source>
        <dbReference type="ARBA" id="ARBA00044969"/>
    </source>
</evidence>
<comment type="catalytic activity">
    <reaction evidence="6">
        <text>ATP + H2O = ADP + phosphate + H(+)</text>
        <dbReference type="Rhea" id="RHEA:13065"/>
        <dbReference type="ChEBI" id="CHEBI:15377"/>
        <dbReference type="ChEBI" id="CHEBI:15378"/>
        <dbReference type="ChEBI" id="CHEBI:30616"/>
        <dbReference type="ChEBI" id="CHEBI:43474"/>
        <dbReference type="ChEBI" id="CHEBI:456216"/>
        <dbReference type="EC" id="5.6.2.3"/>
    </reaction>
</comment>
<sequence length="635" mass="71495">MDCQKYLMPDGAFSKVLKHYEYRPAQLQMAKAVDATIVSGGTLLVEAATGTGKTWAYLLPAILSGKKVIVSTGTKNLQDQLFFKDLALLSKTLPRPFNACMMKGKSNYLCLHRFYQSLQQTTLSGIGVSSDLQMVQDWAMTTKTGDRAEIASLSEHSPLWAEVSIKGDACLGGQCPEFSRCYLTRLKQEAAAADVVVVNHHLFFSDLSLKNNGYGEILPRYGVVIFDEAHLLEEVATQFFGISFSTHRIDDFVRDAERALRYGQKIDPACIEQCRILPRYATQFFKYFRKENERYRLKARDFHPEVLSAGADLFQSFKQMERLIEKLPFKSDDIKHISERIAPLLADLSVFLAGNKVDRDVVYWGENRGSTVFLHTSPLDVSAILREKLFRGDSPIILTSATLSTQGHFDFVKSRLGIDDAEEMKLETAFDYEKQALLYLPGHLPPPSSPRFTTAISDEIVRILQKSEGRAFLLFTSWRNLEAVYQNLSERLPYRLLKQGTQPKQVLIESFRKDISSVLFGTTSFWQGVDVAGEALSCVIIDKLPFASPGDPLTSARIDALGQQGKPAFVEYQIPLAMLSLRQGIGRLIRSRRDRGLIAILDHRITKKSYGKAFLDNLPNAPRTEDFKTVVSFFE</sequence>
<evidence type="ECO:0000313" key="8">
    <source>
        <dbReference type="EMBL" id="VAX32299.1"/>
    </source>
</evidence>
<dbReference type="GO" id="GO:0005524">
    <property type="term" value="F:ATP binding"/>
    <property type="evidence" value="ECO:0007669"/>
    <property type="project" value="UniProtKB-KW"/>
</dbReference>
<dbReference type="SMART" id="SM00491">
    <property type="entry name" value="HELICc2"/>
    <property type="match status" value="1"/>
</dbReference>
<keyword evidence="4" id="KW-0067">ATP-binding</keyword>
<proteinExistence type="predicted"/>
<accession>A0A3B1CQB4</accession>
<keyword evidence="2" id="KW-0547">Nucleotide-binding</keyword>
<evidence type="ECO:0000256" key="6">
    <source>
        <dbReference type="ARBA" id="ARBA00048954"/>
    </source>
</evidence>
<dbReference type="EC" id="5.6.2.3" evidence="5"/>
<evidence type="ECO:0000256" key="2">
    <source>
        <dbReference type="ARBA" id="ARBA00022741"/>
    </source>
</evidence>
<comment type="cofactor">
    <cofactor evidence="1">
        <name>[4Fe-4S] cluster</name>
        <dbReference type="ChEBI" id="CHEBI:49883"/>
    </cofactor>
</comment>
<dbReference type="SMART" id="SM00487">
    <property type="entry name" value="DEXDc"/>
    <property type="match status" value="1"/>
</dbReference>
<dbReference type="InterPro" id="IPR014001">
    <property type="entry name" value="Helicase_ATP-bd"/>
</dbReference>
<dbReference type="SUPFAM" id="SSF52540">
    <property type="entry name" value="P-loop containing nucleoside triphosphate hydrolases"/>
    <property type="match status" value="2"/>
</dbReference>
<keyword evidence="8" id="KW-0347">Helicase</keyword>